<name>A0A2G5CZR9_AQUCA</name>
<keyword evidence="2" id="KW-1185">Reference proteome</keyword>
<sequence>MVEDFCLHPLLLKEMANHDSGTEPHSLARHPSCNAANTTVTLEVFDNQVVPPTLASITHILRVATEVEAEC</sequence>
<dbReference type="AlphaFoldDB" id="A0A2G5CZR9"/>
<reference evidence="1 2" key="1">
    <citation type="submission" date="2017-09" db="EMBL/GenBank/DDBJ databases">
        <title>WGS assembly of Aquilegia coerulea Goldsmith.</title>
        <authorList>
            <person name="Hodges S."/>
            <person name="Kramer E."/>
            <person name="Nordborg M."/>
            <person name="Tomkins J."/>
            <person name="Borevitz J."/>
            <person name="Derieg N."/>
            <person name="Yan J."/>
            <person name="Mihaltcheva S."/>
            <person name="Hayes R.D."/>
            <person name="Rokhsar D."/>
        </authorList>
    </citation>
    <scope>NUCLEOTIDE SEQUENCE [LARGE SCALE GENOMIC DNA]</scope>
    <source>
        <strain evidence="2">cv. Goldsmith</strain>
    </source>
</reference>
<evidence type="ECO:0000313" key="1">
    <source>
        <dbReference type="EMBL" id="PIA36766.1"/>
    </source>
</evidence>
<gene>
    <name evidence="1" type="ORF">AQUCO_03200026v1</name>
</gene>
<proteinExistence type="predicted"/>
<protein>
    <submittedName>
        <fullName evidence="1">Uncharacterized protein</fullName>
    </submittedName>
</protein>
<dbReference type="EMBL" id="KZ305049">
    <property type="protein sequence ID" value="PIA36766.1"/>
    <property type="molecule type" value="Genomic_DNA"/>
</dbReference>
<dbReference type="STRING" id="218851.A0A2G5CZR9"/>
<dbReference type="InParanoid" id="A0A2G5CZR9"/>
<accession>A0A2G5CZR9</accession>
<organism evidence="1 2">
    <name type="scientific">Aquilegia coerulea</name>
    <name type="common">Rocky mountain columbine</name>
    <dbReference type="NCBI Taxonomy" id="218851"/>
    <lineage>
        <taxon>Eukaryota</taxon>
        <taxon>Viridiplantae</taxon>
        <taxon>Streptophyta</taxon>
        <taxon>Embryophyta</taxon>
        <taxon>Tracheophyta</taxon>
        <taxon>Spermatophyta</taxon>
        <taxon>Magnoliopsida</taxon>
        <taxon>Ranunculales</taxon>
        <taxon>Ranunculaceae</taxon>
        <taxon>Thalictroideae</taxon>
        <taxon>Aquilegia</taxon>
    </lineage>
</organism>
<dbReference type="OrthoDB" id="1880850at2759"/>
<evidence type="ECO:0000313" key="2">
    <source>
        <dbReference type="Proteomes" id="UP000230069"/>
    </source>
</evidence>
<dbReference type="Proteomes" id="UP000230069">
    <property type="component" value="Unassembled WGS sequence"/>
</dbReference>